<proteinExistence type="predicted"/>
<protein>
    <submittedName>
        <fullName evidence="1">Uncharacterized protein</fullName>
    </submittedName>
</protein>
<dbReference type="AlphaFoldDB" id="A0A1C3KIP9"/>
<dbReference type="VEuPathDB" id="PlasmoDB:POWCR01_000127200"/>
<name>A0A1C3KIP9_PLAOA</name>
<reference evidence="1 2" key="1">
    <citation type="submission" date="2016-06" db="EMBL/GenBank/DDBJ databases">
        <authorList>
            <consortium name="Pathogen Informatics"/>
        </authorList>
    </citation>
    <scope>NUCLEOTIDE SEQUENCE [LARGE SCALE GENOMIC DNA]</scope>
</reference>
<dbReference type="Proteomes" id="UP000243200">
    <property type="component" value="Unassembled WGS sequence"/>
</dbReference>
<sequence>MCDHLSENLKTVDISISANDIDRLTVNDLFDFSSKITNAELHRHFDGGICEEFGIFGYAFHSFRGKKRTTEKFLTEEERGNLIENSEHISSCL</sequence>
<accession>A0A1C3KIP9</accession>
<gene>
    <name evidence="1" type="primary">PowCR01_000127200</name>
    <name evidence="1" type="ORF">POWCR01_000127200</name>
</gene>
<evidence type="ECO:0000313" key="1">
    <source>
        <dbReference type="EMBL" id="SBT73710.1"/>
    </source>
</evidence>
<organism evidence="1 2">
    <name type="scientific">Plasmodium ovale</name>
    <name type="common">malaria parasite P. ovale</name>
    <dbReference type="NCBI Taxonomy" id="36330"/>
    <lineage>
        <taxon>Eukaryota</taxon>
        <taxon>Sar</taxon>
        <taxon>Alveolata</taxon>
        <taxon>Apicomplexa</taxon>
        <taxon>Aconoidasida</taxon>
        <taxon>Haemosporida</taxon>
        <taxon>Plasmodiidae</taxon>
        <taxon>Plasmodium</taxon>
        <taxon>Plasmodium (Plasmodium)</taxon>
    </lineage>
</organism>
<dbReference type="EMBL" id="FLRJ01000480">
    <property type="protein sequence ID" value="SBT73710.1"/>
    <property type="molecule type" value="Genomic_DNA"/>
</dbReference>
<evidence type="ECO:0000313" key="2">
    <source>
        <dbReference type="Proteomes" id="UP000243200"/>
    </source>
</evidence>